<dbReference type="PANTHER" id="PTHR30294:SF29">
    <property type="entry name" value="MULTIDRUG ABC TRANSPORTER PERMEASE YBHS-RELATED"/>
    <property type="match status" value="1"/>
</dbReference>
<comment type="subcellular location">
    <subcellularLocation>
        <location evidence="1">Cell membrane</location>
        <topology evidence="1">Multi-pass membrane protein</topology>
    </subcellularLocation>
</comment>
<dbReference type="InterPro" id="IPR013525">
    <property type="entry name" value="ABC2_TM"/>
</dbReference>
<dbReference type="STRING" id="583356.Igag_0790"/>
<dbReference type="Proteomes" id="UP000001304">
    <property type="component" value="Chromosome"/>
</dbReference>
<dbReference type="Gene3D" id="3.40.1710.10">
    <property type="entry name" value="abc type-2 transporter like domain"/>
    <property type="match status" value="1"/>
</dbReference>
<accession>E0STK0</accession>
<sequence length="426" mass="47124">MGLRVVFAYVLKDVKMFIGDRAAVFWVVVWPIIWIILVAYVFVPPGSVTPVSIDVGIVNLDSSPSKGLNFTSFDFIKILNTTTYESSRLFKVKLYNNSEALVEDLKSGRIDVGIIIPENFSSELLLSTAKLRVLIGGRDPYSSSVSYVAISSFFNEFSRRVALSKVDTSIGYIEKSLSSITDSARLVELTVRFMYGIAIPLNVSFEEVKPEVYSSRPNILGWYTLGAVGMMFLYTGFPYGAAVLYEEKERGTLKRILASPMKPWELIVGVILSGIASMVLSALVALLAGLSLGAHIIFNPTNLLHWAAIILLLIGALMSIGIGVALSMLAKTSRGASGLGIVLGLLLSFLAGIWYPKMMMPKWLQILADIFPPTWVFDTVRNIVVFNLGTEEVYVSFAKILIALAIILLLDIIIYRYRLRRYIEEA</sequence>
<dbReference type="HOGENOM" id="CLU_039483_0_0_2"/>
<dbReference type="BioCyc" id="IAGG583356:GHAH-782-MONOMER"/>
<dbReference type="PANTHER" id="PTHR30294">
    <property type="entry name" value="MEMBRANE COMPONENT OF ABC TRANSPORTER YHHJ-RELATED"/>
    <property type="match status" value="1"/>
</dbReference>
<dbReference type="Pfam" id="PF12698">
    <property type="entry name" value="ABC2_membrane_3"/>
    <property type="match status" value="1"/>
</dbReference>
<evidence type="ECO:0000313" key="11">
    <source>
        <dbReference type="Proteomes" id="UP000001304"/>
    </source>
</evidence>
<evidence type="ECO:0000256" key="6">
    <source>
        <dbReference type="ARBA" id="ARBA00022989"/>
    </source>
</evidence>
<proteinExistence type="inferred from homology"/>
<dbReference type="GO" id="GO:0005886">
    <property type="term" value="C:plasma membrane"/>
    <property type="evidence" value="ECO:0007669"/>
    <property type="project" value="UniProtKB-SubCell"/>
</dbReference>
<feature type="transmembrane region" description="Helical" evidence="8">
    <location>
        <begin position="266"/>
        <end position="298"/>
    </location>
</feature>
<evidence type="ECO:0000256" key="2">
    <source>
        <dbReference type="ARBA" id="ARBA00007783"/>
    </source>
</evidence>
<dbReference type="AlphaFoldDB" id="E0STK0"/>
<name>E0STK0_IGNAA</name>
<protein>
    <submittedName>
        <fullName evidence="10">ABC-2 type transporter</fullName>
    </submittedName>
</protein>
<dbReference type="PROSITE" id="PS51012">
    <property type="entry name" value="ABC_TM2"/>
    <property type="match status" value="1"/>
</dbReference>
<keyword evidence="6 8" id="KW-1133">Transmembrane helix</keyword>
<feature type="transmembrane region" description="Helical" evidence="8">
    <location>
        <begin position="22"/>
        <end position="43"/>
    </location>
</feature>
<keyword evidence="5 8" id="KW-0812">Transmembrane</keyword>
<evidence type="ECO:0000313" key="10">
    <source>
        <dbReference type="EMBL" id="ADM27616.1"/>
    </source>
</evidence>
<feature type="transmembrane region" description="Helical" evidence="8">
    <location>
        <begin position="393"/>
        <end position="414"/>
    </location>
</feature>
<evidence type="ECO:0000256" key="4">
    <source>
        <dbReference type="ARBA" id="ARBA00022475"/>
    </source>
</evidence>
<dbReference type="InterPro" id="IPR047817">
    <property type="entry name" value="ABC2_TM_bact-type"/>
</dbReference>
<evidence type="ECO:0000256" key="5">
    <source>
        <dbReference type="ARBA" id="ARBA00022692"/>
    </source>
</evidence>
<dbReference type="InterPro" id="IPR051449">
    <property type="entry name" value="ABC-2_transporter_component"/>
</dbReference>
<reference evidence="10 11" key="1">
    <citation type="journal article" date="2010" name="Stand. Genomic Sci.">
        <title>Complete genome sequence of Ignisphaera aggregans type strain (AQ1.S1).</title>
        <authorList>
            <person name="Goker M."/>
            <person name="Held B."/>
            <person name="Lapidus A."/>
            <person name="Nolan M."/>
            <person name="Spring S."/>
            <person name="Yasawong M."/>
            <person name="Lucas S."/>
            <person name="Glavina Del Rio T."/>
            <person name="Tice H."/>
            <person name="Cheng J.F."/>
            <person name="Goodwin L."/>
            <person name="Tapia R."/>
            <person name="Pitluck S."/>
            <person name="Liolios K."/>
            <person name="Ivanova N."/>
            <person name="Mavromatis K."/>
            <person name="Mikhailova N."/>
            <person name="Pati A."/>
            <person name="Chen A."/>
            <person name="Palaniappan K."/>
            <person name="Brambilla E."/>
            <person name="Land M."/>
            <person name="Hauser L."/>
            <person name="Chang Y.J."/>
            <person name="Jeffries C.D."/>
            <person name="Brettin T."/>
            <person name="Detter J.C."/>
            <person name="Han C."/>
            <person name="Rohde M."/>
            <person name="Sikorski J."/>
            <person name="Woyke T."/>
            <person name="Bristow J."/>
            <person name="Eisen J.A."/>
            <person name="Markowitz V."/>
            <person name="Hugenholtz P."/>
            <person name="Kyrpides N.C."/>
            <person name="Klenk H.P."/>
        </authorList>
    </citation>
    <scope>NUCLEOTIDE SEQUENCE [LARGE SCALE GENOMIC DNA]</scope>
    <source>
        <strain evidence="11">DSM 17230 / JCM 13409 / AQ1.S1</strain>
    </source>
</reference>
<keyword evidence="7 8" id="KW-0472">Membrane</keyword>
<organism evidence="10 11">
    <name type="scientific">Ignisphaera aggregans (strain DSM 17230 / JCM 13409 / AQ1.S1)</name>
    <dbReference type="NCBI Taxonomy" id="583356"/>
    <lineage>
        <taxon>Archaea</taxon>
        <taxon>Thermoproteota</taxon>
        <taxon>Thermoprotei</taxon>
        <taxon>Desulfurococcales</taxon>
        <taxon>Desulfurococcaceae</taxon>
        <taxon>Ignisphaera</taxon>
    </lineage>
</organism>
<feature type="transmembrane region" description="Helical" evidence="8">
    <location>
        <begin position="304"/>
        <end position="329"/>
    </location>
</feature>
<dbReference type="EMBL" id="CP002098">
    <property type="protein sequence ID" value="ADM27616.1"/>
    <property type="molecule type" value="Genomic_DNA"/>
</dbReference>
<feature type="transmembrane region" description="Helical" evidence="8">
    <location>
        <begin position="220"/>
        <end position="245"/>
    </location>
</feature>
<evidence type="ECO:0000256" key="3">
    <source>
        <dbReference type="ARBA" id="ARBA00022448"/>
    </source>
</evidence>
<evidence type="ECO:0000256" key="7">
    <source>
        <dbReference type="ARBA" id="ARBA00023136"/>
    </source>
</evidence>
<evidence type="ECO:0000256" key="1">
    <source>
        <dbReference type="ARBA" id="ARBA00004651"/>
    </source>
</evidence>
<comment type="similarity">
    <text evidence="2">Belongs to the ABC-2 integral membrane protein family.</text>
</comment>
<keyword evidence="3" id="KW-0813">Transport</keyword>
<evidence type="ECO:0000256" key="8">
    <source>
        <dbReference type="SAM" id="Phobius"/>
    </source>
</evidence>
<keyword evidence="4" id="KW-1003">Cell membrane</keyword>
<feature type="transmembrane region" description="Helical" evidence="8">
    <location>
        <begin position="336"/>
        <end position="355"/>
    </location>
</feature>
<feature type="domain" description="ABC transmembrane type-2" evidence="9">
    <location>
        <begin position="189"/>
        <end position="418"/>
    </location>
</feature>
<dbReference type="KEGG" id="iag:Igag_0790"/>
<keyword evidence="11" id="KW-1185">Reference proteome</keyword>
<evidence type="ECO:0000259" key="9">
    <source>
        <dbReference type="PROSITE" id="PS51012"/>
    </source>
</evidence>
<dbReference type="GO" id="GO:0140359">
    <property type="term" value="F:ABC-type transporter activity"/>
    <property type="evidence" value="ECO:0007669"/>
    <property type="project" value="InterPro"/>
</dbReference>
<gene>
    <name evidence="10" type="ordered locus">Igag_0790</name>
</gene>